<evidence type="ECO:0000313" key="2">
    <source>
        <dbReference type="EMBL" id="CAJ0582806.1"/>
    </source>
</evidence>
<feature type="non-terminal residue" evidence="2">
    <location>
        <position position="1"/>
    </location>
</feature>
<reference evidence="2" key="1">
    <citation type="submission" date="2023-06" db="EMBL/GenBank/DDBJ databases">
        <authorList>
            <person name="Delattre M."/>
        </authorList>
    </citation>
    <scope>NUCLEOTIDE SEQUENCE</scope>
    <source>
        <strain evidence="2">AF72</strain>
    </source>
</reference>
<feature type="compositionally biased region" description="Acidic residues" evidence="1">
    <location>
        <begin position="1091"/>
        <end position="1102"/>
    </location>
</feature>
<dbReference type="EMBL" id="CATQJA010002664">
    <property type="protein sequence ID" value="CAJ0582806.1"/>
    <property type="molecule type" value="Genomic_DNA"/>
</dbReference>
<comment type="caution">
    <text evidence="2">The sequence shown here is derived from an EMBL/GenBank/DDBJ whole genome shotgun (WGS) entry which is preliminary data.</text>
</comment>
<sequence>MPRRRAVKAAVSPNIPVIAEHEVKLEVEAASEIEELEDQENLETSNYAIDGILHDPEFYNAVMEQLAETFDIVKEDKERNNLSPERFSLHAKLLINLYDQAVDKQLVNQFRCYFEDSMRRLECLIREETPEWEIALQIFPVAAVNFYGNNRSSTLLEWVYEEIELWMNLDSDIKVGAAAAAGRLLSGLLTASRSEYGVEVLPRQERQRIFEYMVDLVESNQNKEYTIDKSILPGLALAAADEDWEPVREKTPKILLGMLLGAEDPRTRCAAVQVVPLDDPEFLEAMIERIRCDDADTGSWRIVNPERKSKKPDYTVSLAIVDRFAGLDYRKLSNDDFYEILSATVKSTIPIRQRRGLNHLVPSWMKQEIESAESQHLRLATKQRMNGVGFALYQMLAKLEVHKHPNVEGVRQIFELIIANCKLKSGVKTMRDFMKMFYEGCADTDPIIHKGEVKEILRRPIAESAPAVLLHVILARFVGHIGKGDDRWEAMNMLTHSLPLLTAEVKRYYDRTVAKPSEERWGLFLQLLDLLREVFRLEDHQRQEYRTFLTCVFKNHTLGYALIKKCVYHYVVSLIPDEKDVKLASNIWNDLLYHLDESLKKSHDMDVFESALPANLTSPYVLHISYVLLSMVQTGRFNNIPTIVKTTIPKYERYFEDFIHMNEDSLTDEQKEIVFSYMVLNSFLACAYPEQYTSWICWLLARWDTIPKKDLMTREYVLISLVEIVCSVTYPKFLKIVAEDFPEFDFFQFFAKIMIEDIPLDTDDVAMLRYEQMVYMCVLKLMMNANDNAGVRDTLALYLARFAADGLRHRPTLRMRFIQFCQFFMPQLDNQKTMIAAMYLVYKYQKKDEEFPEAWRNVFKEVVPEELAEYVAEATSGEWAQKAIERKLHKKEAGRRRSLPVDGRLMSSQIELLEMSADRLRKMSDYMDRMNFEQFKDLTTVEYEQAIGYTQIFKAVDLNFGFPHDIIQKFVKVAEYLRTKFTRHDAPSVVISNLGNFLRRASTILESEDEQELDTVDETIGSRPGSVKKNLNSTLASAKKRARTVSQSTASSHTSARRARLQAAIDAELSTPVRRQPTRRAKEARQIAVIPEEDGDESYGKI</sequence>
<gene>
    <name evidence="2" type="ORF">MSPICULIGERA_LOCUS20936</name>
</gene>
<accession>A0AA36D9Y1</accession>
<feature type="compositionally biased region" description="Low complexity" evidence="1">
    <location>
        <begin position="1044"/>
        <end position="1054"/>
    </location>
</feature>
<feature type="region of interest" description="Disordered" evidence="1">
    <location>
        <begin position="1037"/>
        <end position="1102"/>
    </location>
</feature>
<keyword evidence="3" id="KW-1185">Reference proteome</keyword>
<name>A0AA36D9Y1_9BILA</name>
<protein>
    <submittedName>
        <fullName evidence="2">Uncharacterized protein</fullName>
    </submittedName>
</protein>
<organism evidence="2 3">
    <name type="scientific">Mesorhabditis spiculigera</name>
    <dbReference type="NCBI Taxonomy" id="96644"/>
    <lineage>
        <taxon>Eukaryota</taxon>
        <taxon>Metazoa</taxon>
        <taxon>Ecdysozoa</taxon>
        <taxon>Nematoda</taxon>
        <taxon>Chromadorea</taxon>
        <taxon>Rhabditida</taxon>
        <taxon>Rhabditina</taxon>
        <taxon>Rhabditomorpha</taxon>
        <taxon>Rhabditoidea</taxon>
        <taxon>Rhabditidae</taxon>
        <taxon>Mesorhabditinae</taxon>
        <taxon>Mesorhabditis</taxon>
    </lineage>
</organism>
<evidence type="ECO:0000313" key="3">
    <source>
        <dbReference type="Proteomes" id="UP001177023"/>
    </source>
</evidence>
<dbReference type="AlphaFoldDB" id="A0AA36D9Y1"/>
<evidence type="ECO:0000256" key="1">
    <source>
        <dbReference type="SAM" id="MobiDB-lite"/>
    </source>
</evidence>
<dbReference type="Proteomes" id="UP001177023">
    <property type="component" value="Unassembled WGS sequence"/>
</dbReference>
<proteinExistence type="predicted"/>